<evidence type="ECO:0000313" key="3">
    <source>
        <dbReference type="Proteomes" id="UP000001880"/>
    </source>
</evidence>
<dbReference type="OrthoDB" id="9781305at2"/>
<dbReference type="RefSeq" id="WP_012831200.1">
    <property type="nucleotide sequence ID" value="NC_013440.1"/>
</dbReference>
<dbReference type="KEGG" id="hoh:Hoch_6133"/>
<dbReference type="Gene3D" id="3.40.50.300">
    <property type="entry name" value="P-loop containing nucleotide triphosphate hydrolases"/>
    <property type="match status" value="1"/>
</dbReference>
<feature type="compositionally biased region" description="Basic and acidic residues" evidence="1">
    <location>
        <begin position="232"/>
        <end position="244"/>
    </location>
</feature>
<sequence>MSGDRLGVVDGSLPANTRRFHVVLDDAAMPQLDDLLVSRQTLPDGRVLAHYGIVVESTGIIEGAEMPSDTQRIAERTMPGLIARRVEVQVLRTAPELWIAPAPGAEVLRARGADRDKALFLDQMDEKLPVGLDQADEPVYADFSFLNGEKGGHVSISGISGVATKTSYALFLLYMLFETEAGRALLGRGAAETRALVFSVKGEDLLHIDRDNLRLQADGGRDNLRPQAGGGRDADTDADDSQRERREEALARWRKLGVDEPGRFRSVALYAPRAPGARFGVVADVSSRDHDELTVFGWPPIDFLREGLLRFCFADDEDQRSQVSFVEQRVRVQLARWAYPVQGQPGAAVLCEPPPGTSFVLERVQDEHRTPRPAGDGVRIDDFGDLVDFLARKVSADAPDYDPAWVAGAAPGTVAAFLRRLYAQQPRLGALISVGVRKVELSRHVSVVDIHGLHDSAQRFVVGALLSQIFADKQGAGREPLRFIVLDELNKYAPRHGQSPIKDVLVDIAARGRSLGVLLIGAQQAASDVDANIVRNAALKVVGRLDAGEAAEYRFLSAELRERAARFLPGTLVLDQPLIPAPIPLRFPFPGFATNPGEAVGRGGDRDAGEDGEDEGAGAGEEDDPFEGLE</sequence>
<dbReference type="eggNOG" id="COG0433">
    <property type="taxonomic scope" value="Bacteria"/>
</dbReference>
<dbReference type="PANTHER" id="PTHR30121:SF6">
    <property type="entry name" value="SLR6007 PROTEIN"/>
    <property type="match status" value="1"/>
</dbReference>
<feature type="compositionally biased region" description="Acidic residues" evidence="1">
    <location>
        <begin position="610"/>
        <end position="630"/>
    </location>
</feature>
<dbReference type="STRING" id="502025.Hoch_6133"/>
<reference evidence="2 3" key="1">
    <citation type="journal article" date="2010" name="Stand. Genomic Sci.">
        <title>Complete genome sequence of Haliangium ochraceum type strain (SMP-2).</title>
        <authorList>
            <consortium name="US DOE Joint Genome Institute (JGI-PGF)"/>
            <person name="Ivanova N."/>
            <person name="Daum C."/>
            <person name="Lang E."/>
            <person name="Abt B."/>
            <person name="Kopitz M."/>
            <person name="Saunders E."/>
            <person name="Lapidus A."/>
            <person name="Lucas S."/>
            <person name="Glavina Del Rio T."/>
            <person name="Nolan M."/>
            <person name="Tice H."/>
            <person name="Copeland A."/>
            <person name="Cheng J.F."/>
            <person name="Chen F."/>
            <person name="Bruce D."/>
            <person name="Goodwin L."/>
            <person name="Pitluck S."/>
            <person name="Mavromatis K."/>
            <person name="Pati A."/>
            <person name="Mikhailova N."/>
            <person name="Chen A."/>
            <person name="Palaniappan K."/>
            <person name="Land M."/>
            <person name="Hauser L."/>
            <person name="Chang Y.J."/>
            <person name="Jeffries C.D."/>
            <person name="Detter J.C."/>
            <person name="Brettin T."/>
            <person name="Rohde M."/>
            <person name="Goker M."/>
            <person name="Bristow J."/>
            <person name="Markowitz V."/>
            <person name="Eisen J.A."/>
            <person name="Hugenholtz P."/>
            <person name="Kyrpides N.C."/>
            <person name="Klenk H.P."/>
        </authorList>
    </citation>
    <scope>NUCLEOTIDE SEQUENCE [LARGE SCALE GENOMIC DNA]</scope>
    <source>
        <strain evidence="3">DSM 14365 / CIP 107738 / JCM 11303 / AJ 13395 / SMP-2</strain>
    </source>
</reference>
<dbReference type="HOGENOM" id="CLU_031028_0_0_7"/>
<gene>
    <name evidence="2" type="ordered locus">Hoch_6133</name>
</gene>
<accession>D0LLB2</accession>
<evidence type="ECO:0000256" key="1">
    <source>
        <dbReference type="SAM" id="MobiDB-lite"/>
    </source>
</evidence>
<protein>
    <submittedName>
        <fullName evidence="2">ATPase-like protein</fullName>
    </submittedName>
</protein>
<feature type="region of interest" description="Disordered" evidence="1">
    <location>
        <begin position="217"/>
        <end position="244"/>
    </location>
</feature>
<dbReference type="SUPFAM" id="SSF52540">
    <property type="entry name" value="P-loop containing nucleoside triphosphate hydrolases"/>
    <property type="match status" value="1"/>
</dbReference>
<name>D0LLB2_HALO1</name>
<feature type="region of interest" description="Disordered" evidence="1">
    <location>
        <begin position="594"/>
        <end position="630"/>
    </location>
</feature>
<dbReference type="PANTHER" id="PTHR30121">
    <property type="entry name" value="UNCHARACTERIZED PROTEIN YJGR-RELATED"/>
    <property type="match status" value="1"/>
</dbReference>
<organism evidence="2 3">
    <name type="scientific">Haliangium ochraceum (strain DSM 14365 / JCM 11303 / SMP-2)</name>
    <dbReference type="NCBI Taxonomy" id="502025"/>
    <lineage>
        <taxon>Bacteria</taxon>
        <taxon>Pseudomonadati</taxon>
        <taxon>Myxococcota</taxon>
        <taxon>Polyangia</taxon>
        <taxon>Haliangiales</taxon>
        <taxon>Kofleriaceae</taxon>
        <taxon>Haliangium</taxon>
    </lineage>
</organism>
<evidence type="ECO:0000313" key="2">
    <source>
        <dbReference type="EMBL" id="ACY18608.1"/>
    </source>
</evidence>
<dbReference type="AlphaFoldDB" id="D0LLB2"/>
<dbReference type="EMBL" id="CP001804">
    <property type="protein sequence ID" value="ACY18608.1"/>
    <property type="molecule type" value="Genomic_DNA"/>
</dbReference>
<dbReference type="Proteomes" id="UP000001880">
    <property type="component" value="Chromosome"/>
</dbReference>
<keyword evidence="3" id="KW-1185">Reference proteome</keyword>
<dbReference type="InterPro" id="IPR051162">
    <property type="entry name" value="T4SS_component"/>
</dbReference>
<proteinExistence type="predicted"/>
<dbReference type="InterPro" id="IPR027417">
    <property type="entry name" value="P-loop_NTPase"/>
</dbReference>